<dbReference type="InterPro" id="IPR036249">
    <property type="entry name" value="Thioredoxin-like_sf"/>
</dbReference>
<reference evidence="1 2" key="1">
    <citation type="submission" date="2019-07" db="EMBL/GenBank/DDBJ databases">
        <title>Whole genome shotgun sequence of Adhaeribacter aerolatus NBRC 106133.</title>
        <authorList>
            <person name="Hosoyama A."/>
            <person name="Uohara A."/>
            <person name="Ohji S."/>
            <person name="Ichikawa N."/>
        </authorList>
    </citation>
    <scope>NUCLEOTIDE SEQUENCE [LARGE SCALE GENOMIC DNA]</scope>
    <source>
        <strain evidence="1 2">NBRC 106133</strain>
    </source>
</reference>
<accession>A0A512AZ05</accession>
<dbReference type="Gene3D" id="3.40.30.10">
    <property type="entry name" value="Glutaredoxin"/>
    <property type="match status" value="1"/>
</dbReference>
<name>A0A512AZ05_9BACT</name>
<dbReference type="EMBL" id="BJYS01000019">
    <property type="protein sequence ID" value="GEO04951.1"/>
    <property type="molecule type" value="Genomic_DNA"/>
</dbReference>
<sequence length="100" mass="11526">MPALNVIVERYKGKNVTFLSIAPEEEEIIRTFLKKRSFHFIPVANARKLIIEDFITEQMYPYTMIIDKNGIIKKIILGGSEDKEKTFSSILPHIDESLAK</sequence>
<comment type="caution">
    <text evidence="1">The sequence shown here is derived from an EMBL/GenBank/DDBJ whole genome shotgun (WGS) entry which is preliminary data.</text>
</comment>
<keyword evidence="2" id="KW-1185">Reference proteome</keyword>
<evidence type="ECO:0000313" key="2">
    <source>
        <dbReference type="Proteomes" id="UP000321532"/>
    </source>
</evidence>
<evidence type="ECO:0000313" key="1">
    <source>
        <dbReference type="EMBL" id="GEO04951.1"/>
    </source>
</evidence>
<dbReference type="AlphaFoldDB" id="A0A512AZ05"/>
<proteinExistence type="predicted"/>
<gene>
    <name evidence="1" type="ORF">AAE02nite_26150</name>
</gene>
<organism evidence="1 2">
    <name type="scientific">Adhaeribacter aerolatus</name>
    <dbReference type="NCBI Taxonomy" id="670289"/>
    <lineage>
        <taxon>Bacteria</taxon>
        <taxon>Pseudomonadati</taxon>
        <taxon>Bacteroidota</taxon>
        <taxon>Cytophagia</taxon>
        <taxon>Cytophagales</taxon>
        <taxon>Hymenobacteraceae</taxon>
        <taxon>Adhaeribacter</taxon>
    </lineage>
</organism>
<dbReference type="Proteomes" id="UP000321532">
    <property type="component" value="Unassembled WGS sequence"/>
</dbReference>
<protein>
    <submittedName>
        <fullName evidence="1">Uncharacterized protein</fullName>
    </submittedName>
</protein>
<dbReference type="SUPFAM" id="SSF52833">
    <property type="entry name" value="Thioredoxin-like"/>
    <property type="match status" value="1"/>
</dbReference>